<evidence type="ECO:0000313" key="3">
    <source>
        <dbReference type="Proteomes" id="UP000811609"/>
    </source>
</evidence>
<dbReference type="AlphaFoldDB" id="A0A8T1N9S2"/>
<dbReference type="PANTHER" id="PTHR12507">
    <property type="entry name" value="REDUCED GROWTH PHENOTYPE 1 RGP1, YEAST -RELATED"/>
    <property type="match status" value="1"/>
</dbReference>
<sequence length="540" mass="60288">MSSRRFSFFGSGGGSNAADASSNSEIQPTLKLQADKEVYRPGDPIIVSVQISNSHATEDLSISLFLERLSFEIKGIQKLDSQWFATQKPLPGSKQRRGEYVFMDCTVPAMVSNQIVSSGATKSYVVRTVLPTVIPPSYKGATVRYFYYVKSTFSGQWLILENGHSNRESVKDLTELEARIPLQVWATQKTSGLLMEEGQSDGIVPSTTIQTDIFWKEMNGDSDWVRANDLYDGIEEGYESSRDEISSVSSYNPMKEHVQRTFGSALSLQSSSARSLSKDVQYVEGERTSLSLNVPLPRLSVAEVLHDSSADGLSPQKLAAIVSPSHQRKLLKPLSADDETTLSSSPRSETVEPLASEGFIRGRSYNIRLDDQVLLRFSPKNSDSTYYFSDMIGGTLTFFHEEGARRCLEVSITLETSETIGRQFVHPSRRNSPTITKVQSDHYEVVADLVQTSFLFSIPMDGPMSFSTPHVSVQWSLRFEFFTTPKNVDWTRYEHPLLIEGRDKSEWVLPITVHAPPPGNSAAHTRNEKSLSLEPLWVHN</sequence>
<keyword evidence="3" id="KW-1185">Reference proteome</keyword>
<dbReference type="Pfam" id="PF08737">
    <property type="entry name" value="Rgp1"/>
    <property type="match status" value="1"/>
</dbReference>
<evidence type="ECO:0000313" key="2">
    <source>
        <dbReference type="EMBL" id="KAG6628476.1"/>
    </source>
</evidence>
<comment type="caution">
    <text evidence="2">The sequence shown here is derived from an EMBL/GenBank/DDBJ whole genome shotgun (WGS) entry which is preliminary data.</text>
</comment>
<proteinExistence type="predicted"/>
<dbReference type="InterPro" id="IPR014848">
    <property type="entry name" value="Rgp1"/>
</dbReference>
<name>A0A8T1N9S2_CARIL</name>
<evidence type="ECO:0008006" key="4">
    <source>
        <dbReference type="Google" id="ProtNLM"/>
    </source>
</evidence>
<evidence type="ECO:0000256" key="1">
    <source>
        <dbReference type="SAM" id="MobiDB-lite"/>
    </source>
</evidence>
<dbReference type="Proteomes" id="UP000811609">
    <property type="component" value="Chromosome 14"/>
</dbReference>
<gene>
    <name evidence="2" type="ORF">CIPAW_14G015900</name>
</gene>
<dbReference type="EMBL" id="CM031822">
    <property type="protein sequence ID" value="KAG6628476.1"/>
    <property type="molecule type" value="Genomic_DNA"/>
</dbReference>
<organism evidence="2 3">
    <name type="scientific">Carya illinoinensis</name>
    <name type="common">Pecan</name>
    <dbReference type="NCBI Taxonomy" id="32201"/>
    <lineage>
        <taxon>Eukaryota</taxon>
        <taxon>Viridiplantae</taxon>
        <taxon>Streptophyta</taxon>
        <taxon>Embryophyta</taxon>
        <taxon>Tracheophyta</taxon>
        <taxon>Spermatophyta</taxon>
        <taxon>Magnoliopsida</taxon>
        <taxon>eudicotyledons</taxon>
        <taxon>Gunneridae</taxon>
        <taxon>Pentapetalae</taxon>
        <taxon>rosids</taxon>
        <taxon>fabids</taxon>
        <taxon>Fagales</taxon>
        <taxon>Juglandaceae</taxon>
        <taxon>Carya</taxon>
    </lineage>
</organism>
<accession>A0A8T1N9S2</accession>
<protein>
    <recommendedName>
        <fullName evidence="4">Reduced growth phenotype protein 1</fullName>
    </recommendedName>
</protein>
<reference evidence="2" key="1">
    <citation type="submission" date="2020-12" db="EMBL/GenBank/DDBJ databases">
        <title>WGS assembly of Carya illinoinensis cv. Pawnee.</title>
        <authorList>
            <person name="Platts A."/>
            <person name="Shu S."/>
            <person name="Wright S."/>
            <person name="Barry K."/>
            <person name="Edger P."/>
            <person name="Pires J.C."/>
            <person name="Schmutz J."/>
        </authorList>
    </citation>
    <scope>NUCLEOTIDE SEQUENCE</scope>
    <source>
        <tissue evidence="2">Leaf</tissue>
    </source>
</reference>
<feature type="region of interest" description="Disordered" evidence="1">
    <location>
        <begin position="1"/>
        <end position="25"/>
    </location>
</feature>